<dbReference type="Proteomes" id="UP000006334">
    <property type="component" value="Unassembled WGS sequence"/>
</dbReference>
<dbReference type="RefSeq" id="WP_008843224.1">
    <property type="nucleotide sequence ID" value="NZ_BAEN01000020.1"/>
</dbReference>
<name>K6WY76_9ALTE</name>
<evidence type="ECO:0000313" key="2">
    <source>
        <dbReference type="Proteomes" id="UP000006334"/>
    </source>
</evidence>
<sequence>MNFPNFVVMLNTNGSFKVAQKTNKKLPQKMPVIIQCIGDKAKIAYSINVKSAGSSKVNIVPNSKI</sequence>
<proteinExistence type="predicted"/>
<protein>
    <submittedName>
        <fullName evidence="1">Uncharacterized protein</fullName>
    </submittedName>
</protein>
<gene>
    <name evidence="1" type="ORF">GLIP_0758</name>
</gene>
<accession>K6WY76</accession>
<evidence type="ECO:0000313" key="1">
    <source>
        <dbReference type="EMBL" id="GAC13404.1"/>
    </source>
</evidence>
<dbReference type="AlphaFoldDB" id="K6WY76"/>
<organism evidence="1 2">
    <name type="scientific">Aliiglaciecola lipolytica E3</name>
    <dbReference type="NCBI Taxonomy" id="1127673"/>
    <lineage>
        <taxon>Bacteria</taxon>
        <taxon>Pseudomonadati</taxon>
        <taxon>Pseudomonadota</taxon>
        <taxon>Gammaproteobacteria</taxon>
        <taxon>Alteromonadales</taxon>
        <taxon>Alteromonadaceae</taxon>
        <taxon>Aliiglaciecola</taxon>
    </lineage>
</organism>
<dbReference type="EMBL" id="BAEN01000020">
    <property type="protein sequence ID" value="GAC13404.1"/>
    <property type="molecule type" value="Genomic_DNA"/>
</dbReference>
<comment type="caution">
    <text evidence="1">The sequence shown here is derived from an EMBL/GenBank/DDBJ whole genome shotgun (WGS) entry which is preliminary data.</text>
</comment>
<reference evidence="1 2" key="1">
    <citation type="journal article" date="2017" name="Antonie Van Leeuwenhoek">
        <title>Rhizobium rhizosphaerae sp. nov., a novel species isolated from rice rhizosphere.</title>
        <authorList>
            <person name="Zhao J.J."/>
            <person name="Zhang J."/>
            <person name="Zhang R.J."/>
            <person name="Zhang C.W."/>
            <person name="Yin H.Q."/>
            <person name="Zhang X.X."/>
        </authorList>
    </citation>
    <scope>NUCLEOTIDE SEQUENCE [LARGE SCALE GENOMIC DNA]</scope>
    <source>
        <strain evidence="1 2">E3</strain>
    </source>
</reference>
<keyword evidence="2" id="KW-1185">Reference proteome</keyword>